<organism evidence="3 4">
    <name type="scientific">Abyssicoccus albus</name>
    <dbReference type="NCBI Taxonomy" id="1817405"/>
    <lineage>
        <taxon>Bacteria</taxon>
        <taxon>Bacillati</taxon>
        <taxon>Bacillota</taxon>
        <taxon>Bacilli</taxon>
        <taxon>Bacillales</taxon>
        <taxon>Abyssicoccaceae</taxon>
    </lineage>
</organism>
<dbReference type="Pfam" id="PF09648">
    <property type="entry name" value="YycI"/>
    <property type="match status" value="1"/>
</dbReference>
<dbReference type="Proteomes" id="UP000277108">
    <property type="component" value="Unassembled WGS sequence"/>
</dbReference>
<dbReference type="OrthoDB" id="2388036at2"/>
<accession>A0A3N5BNR1</accession>
<gene>
    <name evidence="3" type="ORF">EDD62_1377</name>
</gene>
<keyword evidence="1" id="KW-0812">Transmembrane</keyword>
<proteinExistence type="predicted"/>
<dbReference type="InterPro" id="IPR018604">
    <property type="entry name" value="YycI-like"/>
</dbReference>
<evidence type="ECO:0000259" key="2">
    <source>
        <dbReference type="Pfam" id="PF09648"/>
    </source>
</evidence>
<keyword evidence="4" id="KW-1185">Reference proteome</keyword>
<feature type="domain" description="Regulatory protein YycH-like" evidence="2">
    <location>
        <begin position="44"/>
        <end position="249"/>
    </location>
</feature>
<name>A0A3N5BNR1_9BACL</name>
<dbReference type="Gene3D" id="2.40.128.690">
    <property type="entry name" value="YycH protein, domain 3-like"/>
    <property type="match status" value="1"/>
</dbReference>
<reference evidence="3 4" key="1">
    <citation type="submission" date="2018-11" db="EMBL/GenBank/DDBJ databases">
        <title>Genomic Encyclopedia of Type Strains, Phase IV (KMG-IV): sequencing the most valuable type-strain genomes for metagenomic binning, comparative biology and taxonomic classification.</title>
        <authorList>
            <person name="Goeker M."/>
        </authorList>
    </citation>
    <scope>NUCLEOTIDE SEQUENCE [LARGE SCALE GENOMIC DNA]</scope>
    <source>
        <strain evidence="3 4">DSM 29158</strain>
    </source>
</reference>
<protein>
    <submittedName>
        <fullName evidence="3">Regulatory protein YycI of two-component signal transduction system YycFG</fullName>
    </submittedName>
</protein>
<dbReference type="RefSeq" id="WP_123808043.1">
    <property type="nucleotide sequence ID" value="NZ_RKRK01000003.1"/>
</dbReference>
<dbReference type="AlphaFoldDB" id="A0A3N5BNR1"/>
<dbReference type="GO" id="GO:0016020">
    <property type="term" value="C:membrane"/>
    <property type="evidence" value="ECO:0007669"/>
    <property type="project" value="InterPro"/>
</dbReference>
<evidence type="ECO:0000313" key="3">
    <source>
        <dbReference type="EMBL" id="RPF56720.1"/>
    </source>
</evidence>
<feature type="transmembrane region" description="Helical" evidence="1">
    <location>
        <begin position="9"/>
        <end position="26"/>
    </location>
</feature>
<comment type="caution">
    <text evidence="3">The sequence shown here is derived from an EMBL/GenBank/DDBJ whole genome shotgun (WGS) entry which is preliminary data.</text>
</comment>
<evidence type="ECO:0000256" key="1">
    <source>
        <dbReference type="SAM" id="Phobius"/>
    </source>
</evidence>
<evidence type="ECO:0000313" key="4">
    <source>
        <dbReference type="Proteomes" id="UP000277108"/>
    </source>
</evidence>
<keyword evidence="1" id="KW-1133">Transmembrane helix</keyword>
<sequence>MDWKLTKSLFIAVFLIMNIILLYIYYDKTTESTYTPYSPDEQIDLSDANVEVPTYKTIEERYNNITAFFYSFTKDDIESIKHAKDIKRKDHKIEVTLKNPLPIGNDYKTLSTFVEEEILYGEEYHLAILDEHGETIEYGQIYDDYPIYDNDQGEIVFKIKDNKVISYTQTRFNPFESGEEDSGSNIISAKKVIESLYEKQKIKNGDRVGNLKFGFKQYITDSKGQILSPSWKVTIERDEEVFIYYVDAIHSELKILDEQQQQKE</sequence>
<keyword evidence="1" id="KW-0472">Membrane</keyword>
<dbReference type="EMBL" id="RKRK01000003">
    <property type="protein sequence ID" value="RPF56720.1"/>
    <property type="molecule type" value="Genomic_DNA"/>
</dbReference>